<dbReference type="InterPro" id="IPR036661">
    <property type="entry name" value="Luciferase-like_sf"/>
</dbReference>
<gene>
    <name evidence="3" type="ORF">ACEZDB_02715</name>
</gene>
<dbReference type="InterPro" id="IPR050564">
    <property type="entry name" value="F420-G6PD/mer"/>
</dbReference>
<name>A0ABV6WU65_9ACTN</name>
<dbReference type="PANTHER" id="PTHR43244">
    <property type="match status" value="1"/>
</dbReference>
<dbReference type="PANTHER" id="PTHR43244:SF1">
    <property type="entry name" value="5,10-METHYLENETETRAHYDROMETHANOPTERIN REDUCTASE"/>
    <property type="match status" value="1"/>
</dbReference>
<feature type="domain" description="Luciferase-like" evidence="2">
    <location>
        <begin position="15"/>
        <end position="300"/>
    </location>
</feature>
<dbReference type="Gene3D" id="3.20.20.30">
    <property type="entry name" value="Luciferase-like domain"/>
    <property type="match status" value="1"/>
</dbReference>
<comment type="caution">
    <text evidence="3">The sequence shown here is derived from an EMBL/GenBank/DDBJ whole genome shotgun (WGS) entry which is preliminary data.</text>
</comment>
<dbReference type="EMBL" id="JBHEZY010000001">
    <property type="protein sequence ID" value="MFC1429567.1"/>
    <property type="molecule type" value="Genomic_DNA"/>
</dbReference>
<dbReference type="SUPFAM" id="SSF51679">
    <property type="entry name" value="Bacterial luciferase-like"/>
    <property type="match status" value="1"/>
</dbReference>
<reference evidence="3 4" key="1">
    <citation type="submission" date="2024-09" db="EMBL/GenBank/DDBJ databases">
        <authorList>
            <person name="Lee S.D."/>
        </authorList>
    </citation>
    <scope>NUCLEOTIDE SEQUENCE [LARGE SCALE GENOMIC DNA]</scope>
    <source>
        <strain evidence="3 4">N1-3</strain>
    </source>
</reference>
<evidence type="ECO:0000313" key="3">
    <source>
        <dbReference type="EMBL" id="MFC1429567.1"/>
    </source>
</evidence>
<organism evidence="3 4">
    <name type="scientific">Streptacidiphilus alkalitolerans</name>
    <dbReference type="NCBI Taxonomy" id="3342712"/>
    <lineage>
        <taxon>Bacteria</taxon>
        <taxon>Bacillati</taxon>
        <taxon>Actinomycetota</taxon>
        <taxon>Actinomycetes</taxon>
        <taxon>Kitasatosporales</taxon>
        <taxon>Streptomycetaceae</taxon>
        <taxon>Streptacidiphilus</taxon>
    </lineage>
</organism>
<dbReference type="Pfam" id="PF00296">
    <property type="entry name" value="Bac_luciferase"/>
    <property type="match status" value="1"/>
</dbReference>
<keyword evidence="1" id="KW-0560">Oxidoreductase</keyword>
<accession>A0ABV6WU65</accession>
<dbReference type="InterPro" id="IPR011251">
    <property type="entry name" value="Luciferase-like_dom"/>
</dbReference>
<evidence type="ECO:0000259" key="2">
    <source>
        <dbReference type="Pfam" id="PF00296"/>
    </source>
</evidence>
<dbReference type="RefSeq" id="WP_380548252.1">
    <property type="nucleotide sequence ID" value="NZ_JBHEZY010000001.1"/>
</dbReference>
<evidence type="ECO:0000256" key="1">
    <source>
        <dbReference type="ARBA" id="ARBA00023002"/>
    </source>
</evidence>
<evidence type="ECO:0000313" key="4">
    <source>
        <dbReference type="Proteomes" id="UP001592530"/>
    </source>
</evidence>
<protein>
    <submittedName>
        <fullName evidence="3">LLM class flavin-dependent oxidoreductase</fullName>
    </submittedName>
</protein>
<sequence>MTRDRIGVMYERDWAPEGLPQFARDVERLGVDELWVVEDLEWAGSIASAATALAVTERLRVGIGITPAPLRNPALLAMELGALARMFPGRLSAGVGHGLRAWMAKVGAAPRSPLALLEETLTAVRGLLRGEEVSVDGREVRLDRVRLVHPPAVAPPVLAGVVRPRSLELAGRVADGTIVAEGHGPQDLAQALAHIAKGRADRAGGRAADGTEGGAEGPAEHSLTVFAFLCVQDDPELLRATVGPALAAHAAWLERPVEQVFAALGPAGDAAARVRDLWAAGADSVVLRAVGPEPLAQLTAVLSELRG</sequence>
<dbReference type="Proteomes" id="UP001592530">
    <property type="component" value="Unassembled WGS sequence"/>
</dbReference>
<proteinExistence type="predicted"/>